<comment type="similarity">
    <text evidence="1">Belongs to the FAD-binding monooxygenase family.</text>
</comment>
<keyword evidence="3" id="KW-0274">FAD</keyword>
<dbReference type="InterPro" id="IPR051209">
    <property type="entry name" value="FAD-bind_Monooxygenase_sf"/>
</dbReference>
<accession>A0A559M0I4</accession>
<dbReference type="PANTHER" id="PTHR42877">
    <property type="entry name" value="L-ORNITHINE N(5)-MONOOXYGENASE-RELATED"/>
    <property type="match status" value="1"/>
</dbReference>
<feature type="region of interest" description="Disordered" evidence="5">
    <location>
        <begin position="1"/>
        <end position="22"/>
    </location>
</feature>
<keyword evidence="4" id="KW-0560">Oxidoreductase</keyword>
<dbReference type="Pfam" id="PF13450">
    <property type="entry name" value="NAD_binding_8"/>
    <property type="match status" value="1"/>
</dbReference>
<dbReference type="Proteomes" id="UP000315522">
    <property type="component" value="Unassembled WGS sequence"/>
</dbReference>
<name>A0A559M0I4_9HELO</name>
<reference evidence="6 7" key="1">
    <citation type="submission" date="2018-05" db="EMBL/GenBank/DDBJ databases">
        <title>Genome sequencing and assembly of the regulated plant pathogen Lachnellula willkommii and related sister species for the development of diagnostic species identification markers.</title>
        <authorList>
            <person name="Giroux E."/>
            <person name="Bilodeau G."/>
        </authorList>
    </citation>
    <scope>NUCLEOTIDE SEQUENCE [LARGE SCALE GENOMIC DNA]</scope>
    <source>
        <strain evidence="6 7">CBS 172.35</strain>
    </source>
</reference>
<keyword evidence="2" id="KW-0285">Flavoprotein</keyword>
<dbReference type="SUPFAM" id="SSF51905">
    <property type="entry name" value="FAD/NAD(P)-binding domain"/>
    <property type="match status" value="2"/>
</dbReference>
<dbReference type="GO" id="GO:0004499">
    <property type="term" value="F:N,N-dimethylaniline monooxygenase activity"/>
    <property type="evidence" value="ECO:0007669"/>
    <property type="project" value="InterPro"/>
</dbReference>
<keyword evidence="7" id="KW-1185">Reference proteome</keyword>
<feature type="compositionally biased region" description="Polar residues" evidence="5">
    <location>
        <begin position="12"/>
        <end position="22"/>
    </location>
</feature>
<evidence type="ECO:0000256" key="5">
    <source>
        <dbReference type="SAM" id="MobiDB-lite"/>
    </source>
</evidence>
<dbReference type="EMBL" id="QGML01003504">
    <property type="protein sequence ID" value="TVY86466.1"/>
    <property type="molecule type" value="Genomic_DNA"/>
</dbReference>
<gene>
    <name evidence="6" type="primary">stcW_3</name>
    <name evidence="6" type="ORF">LAWI1_G007744</name>
</gene>
<evidence type="ECO:0000313" key="6">
    <source>
        <dbReference type="EMBL" id="TVY86466.1"/>
    </source>
</evidence>
<proteinExistence type="inferred from homology"/>
<dbReference type="InterPro" id="IPR020946">
    <property type="entry name" value="Flavin_mOase-like"/>
</dbReference>
<evidence type="ECO:0000256" key="3">
    <source>
        <dbReference type="ARBA" id="ARBA00022827"/>
    </source>
</evidence>
<organism evidence="6 7">
    <name type="scientific">Lachnellula willkommii</name>
    <dbReference type="NCBI Taxonomy" id="215461"/>
    <lineage>
        <taxon>Eukaryota</taxon>
        <taxon>Fungi</taxon>
        <taxon>Dikarya</taxon>
        <taxon>Ascomycota</taxon>
        <taxon>Pezizomycotina</taxon>
        <taxon>Leotiomycetes</taxon>
        <taxon>Helotiales</taxon>
        <taxon>Lachnaceae</taxon>
        <taxon>Lachnellula</taxon>
    </lineage>
</organism>
<dbReference type="Pfam" id="PF00743">
    <property type="entry name" value="FMO-like"/>
    <property type="match status" value="1"/>
</dbReference>
<dbReference type="AlphaFoldDB" id="A0A559M0I4"/>
<keyword evidence="6" id="KW-0503">Monooxygenase</keyword>
<evidence type="ECO:0000313" key="7">
    <source>
        <dbReference type="Proteomes" id="UP000315522"/>
    </source>
</evidence>
<dbReference type="PANTHER" id="PTHR42877:SF12">
    <property type="entry name" value="MONOOXYGENASE"/>
    <property type="match status" value="1"/>
</dbReference>
<protein>
    <submittedName>
        <fullName evidence="6">Putative sterigmatocystin biosynthesis monooxygenase</fullName>
    </submittedName>
</protein>
<comment type="caution">
    <text evidence="6">The sequence shown here is derived from an EMBL/GenBank/DDBJ whole genome shotgun (WGS) entry which is preliminary data.</text>
</comment>
<evidence type="ECO:0000256" key="1">
    <source>
        <dbReference type="ARBA" id="ARBA00010139"/>
    </source>
</evidence>
<evidence type="ECO:0000256" key="4">
    <source>
        <dbReference type="ARBA" id="ARBA00023002"/>
    </source>
</evidence>
<sequence>MDNPSEIPTPMPSENATYSVSETSLGTTRHVRIVTIGAGASGINMIRTLREHLTDYEHVVYEKNPSIGGTWYENRYPGCTCDIPAHNYQFSWRHNPSWSTFFAGAPEIEKYLCTVCEEEKMGPSIKTSHQVKKAVWDEEKAVWELEVQNLETGERFGDYGHFLLDATGILNNWKWPEIDGLHDFKGNLIHSANWPKEFEYAGKRVAVIGNGSSGVQIVPALQKDVKELIHCIRSPTWIVPPQQETLLTSNCSELFGRVEMDGNKFTPAQIEKFNSEPAYYLQFVKAIEEEINSKFSVMLSQHMKSRLGGDERLSKALIPAFPVGCRRLTPAVGYLEALTQNNVRVVTDSIIRVVPTGIEISTGEVIEVDAIVCATGFDVSFCPRFPIVGKDSKNLQDLWKENLPRAYMSNSVPGFPNYFSKFTQSVMTFEVADTLEVFLGPNAPIGHGSVFTITEHVAKYIANIIRKCQTENIKAIAPSEAALNDFYEHLETFMPRTAWSGTCRSWFKEGRESGPVTAVHPGSRIHWFHMLEQFRGEDFEYAYEKRNRFAYLGNGFSTKELGDGDKSWYLGAVKARI</sequence>
<dbReference type="GO" id="GO:0050660">
    <property type="term" value="F:flavin adenine dinucleotide binding"/>
    <property type="evidence" value="ECO:0007669"/>
    <property type="project" value="InterPro"/>
</dbReference>
<dbReference type="InterPro" id="IPR036188">
    <property type="entry name" value="FAD/NAD-bd_sf"/>
</dbReference>
<evidence type="ECO:0000256" key="2">
    <source>
        <dbReference type="ARBA" id="ARBA00022630"/>
    </source>
</evidence>
<dbReference type="Gene3D" id="3.50.50.60">
    <property type="entry name" value="FAD/NAD(P)-binding domain"/>
    <property type="match status" value="2"/>
</dbReference>
<dbReference type="GO" id="GO:0050661">
    <property type="term" value="F:NADP binding"/>
    <property type="evidence" value="ECO:0007669"/>
    <property type="project" value="InterPro"/>
</dbReference>